<dbReference type="PANTHER" id="PTHR48071:SF24">
    <property type="entry name" value="DELETED IN MALIGNANT BRAIN TUMORS 1 PROTEIN-LIKE"/>
    <property type="match status" value="1"/>
</dbReference>
<keyword evidence="6" id="KW-0472">Membrane</keyword>
<evidence type="ECO:0000256" key="1">
    <source>
        <dbReference type="ARBA" id="ARBA00009931"/>
    </source>
</evidence>
<organism evidence="11 12">
    <name type="scientific">Branchiostoma belcheri</name>
    <name type="common">Amphioxus</name>
    <dbReference type="NCBI Taxonomy" id="7741"/>
    <lineage>
        <taxon>Eukaryota</taxon>
        <taxon>Metazoa</taxon>
        <taxon>Chordata</taxon>
        <taxon>Cephalochordata</taxon>
        <taxon>Leptocardii</taxon>
        <taxon>Amphioxiformes</taxon>
        <taxon>Branchiostomatidae</taxon>
        <taxon>Branchiostoma</taxon>
    </lineage>
</organism>
<feature type="disulfide bond" evidence="4">
    <location>
        <begin position="98"/>
        <end position="108"/>
    </location>
</feature>
<feature type="domain" description="SRCR" evidence="9">
    <location>
        <begin position="25"/>
        <end position="129"/>
    </location>
</feature>
<dbReference type="Pfam" id="PF01822">
    <property type="entry name" value="WSC"/>
    <property type="match status" value="1"/>
</dbReference>
<evidence type="ECO:0000313" key="12">
    <source>
        <dbReference type="RefSeq" id="XP_019637124.1"/>
    </source>
</evidence>
<accession>A0A6P4ZSR0</accession>
<dbReference type="CDD" id="cd00041">
    <property type="entry name" value="CUB"/>
    <property type="match status" value="1"/>
</dbReference>
<feature type="chain" id="PRO_5028117020" evidence="7">
    <location>
        <begin position="22"/>
        <end position="502"/>
    </location>
</feature>
<sequence>MAKRALCWFFSALLLLKTCEGVLELRLVDGRNPFEGRLEVRDKDIMGRQWGTVCDDRWGIKDAEVACRQLGFPGAMWAHGGGRFRHGSGRIWLSELRCDGSEDNLGECAHGGWETNFCDHSQDAGVICHVPGYLGCYRDFLLPDDRVFYHEYLRTFAMTIQMCTQHCHGLGYKYAGAQRGTECFCGQDEHFARLGNRRKDRECQDQCAGDPDQVCGSGYLENSNRLTIYDATIGACGGNWTDTEGVIYSPGFPGNYTKHVTCTWTVTVPEHHVIDLDFTMLQLSDGDVIAMEDPAAGFRTTFVGDVIPDIAVSCAETLHISFRSASSKTAAGFVMTYQAVNRTVVYNESAEWREACWPPKDDLLIEPHTHQDFDTNWVLIIGIAVGAGVVVLVLCIMLLAIVLTKRKQQNNRQQVVEMPDVVFENKNTVLGLEARTRTRPFVQSSENVYEIPTPSPTTFYESPSSEDSSGTPPGGNEYESSLDFLQGLRESWPPPPPAHELP</sequence>
<evidence type="ECO:0000313" key="11">
    <source>
        <dbReference type="Proteomes" id="UP000515135"/>
    </source>
</evidence>
<evidence type="ECO:0000256" key="6">
    <source>
        <dbReference type="SAM" id="Phobius"/>
    </source>
</evidence>
<dbReference type="PRINTS" id="PR00258">
    <property type="entry name" value="SPERACTRCPTR"/>
</dbReference>
<dbReference type="SMART" id="SM00321">
    <property type="entry name" value="WSC"/>
    <property type="match status" value="1"/>
</dbReference>
<dbReference type="KEGG" id="bbel:109479575"/>
<comment type="similarity">
    <text evidence="1">Belongs to the DMBT1 family.</text>
</comment>
<name>A0A6P4ZSR0_BRABE</name>
<evidence type="ECO:0000259" key="10">
    <source>
        <dbReference type="PROSITE" id="PS51212"/>
    </source>
</evidence>
<dbReference type="FunFam" id="3.10.250.10:FF:000106">
    <property type="match status" value="1"/>
</dbReference>
<keyword evidence="11" id="KW-1185">Reference proteome</keyword>
<reference evidence="12" key="1">
    <citation type="submission" date="2025-08" db="UniProtKB">
        <authorList>
            <consortium name="RefSeq"/>
        </authorList>
    </citation>
    <scope>IDENTIFICATION</scope>
    <source>
        <tissue evidence="12">Gonad</tissue>
    </source>
</reference>
<dbReference type="InterPro" id="IPR035914">
    <property type="entry name" value="Sperma_CUB_dom_sf"/>
</dbReference>
<feature type="signal peptide" evidence="7">
    <location>
        <begin position="1"/>
        <end position="21"/>
    </location>
</feature>
<dbReference type="InterPro" id="IPR000859">
    <property type="entry name" value="CUB_dom"/>
</dbReference>
<feature type="transmembrane region" description="Helical" evidence="6">
    <location>
        <begin position="377"/>
        <end position="403"/>
    </location>
</feature>
<dbReference type="AlphaFoldDB" id="A0A6P4ZSR0"/>
<protein>
    <submittedName>
        <fullName evidence="12">Deleted in malignant brain tumors 1 protein-like</fullName>
    </submittedName>
</protein>
<keyword evidence="2 4" id="KW-1015">Disulfide bond</keyword>
<feature type="compositionally biased region" description="Pro residues" evidence="5">
    <location>
        <begin position="492"/>
        <end position="502"/>
    </location>
</feature>
<dbReference type="Proteomes" id="UP000515135">
    <property type="component" value="Unplaced"/>
</dbReference>
<evidence type="ECO:0000256" key="3">
    <source>
        <dbReference type="PROSITE-ProRule" id="PRU00059"/>
    </source>
</evidence>
<dbReference type="Pfam" id="PF00431">
    <property type="entry name" value="CUB"/>
    <property type="match status" value="1"/>
</dbReference>
<evidence type="ECO:0000259" key="9">
    <source>
        <dbReference type="PROSITE" id="PS50287"/>
    </source>
</evidence>
<proteinExistence type="inferred from homology"/>
<evidence type="ECO:0000259" key="8">
    <source>
        <dbReference type="PROSITE" id="PS01180"/>
    </source>
</evidence>
<dbReference type="InterPro" id="IPR001190">
    <property type="entry name" value="SRCR"/>
</dbReference>
<feature type="disulfide bond" evidence="4">
    <location>
        <begin position="67"/>
        <end position="128"/>
    </location>
</feature>
<dbReference type="SMART" id="SM00042">
    <property type="entry name" value="CUB"/>
    <property type="match status" value="1"/>
</dbReference>
<dbReference type="PROSITE" id="PS01180">
    <property type="entry name" value="CUB"/>
    <property type="match status" value="1"/>
</dbReference>
<dbReference type="SMART" id="SM00202">
    <property type="entry name" value="SR"/>
    <property type="match status" value="1"/>
</dbReference>
<dbReference type="Pfam" id="PF00530">
    <property type="entry name" value="SRCR"/>
    <property type="match status" value="1"/>
</dbReference>
<feature type="domain" description="WSC" evidence="10">
    <location>
        <begin position="130"/>
        <end position="232"/>
    </location>
</feature>
<dbReference type="RefSeq" id="XP_019637124.1">
    <property type="nucleotide sequence ID" value="XM_019781565.1"/>
</dbReference>
<dbReference type="GO" id="GO:0031638">
    <property type="term" value="P:zymogen activation"/>
    <property type="evidence" value="ECO:0007669"/>
    <property type="project" value="TreeGrafter"/>
</dbReference>
<gene>
    <name evidence="12" type="primary">LOC109479575</name>
</gene>
<evidence type="ECO:0000256" key="5">
    <source>
        <dbReference type="SAM" id="MobiDB-lite"/>
    </source>
</evidence>
<evidence type="ECO:0000256" key="2">
    <source>
        <dbReference type="ARBA" id="ARBA00023157"/>
    </source>
</evidence>
<keyword evidence="6" id="KW-0812">Transmembrane</keyword>
<dbReference type="PANTHER" id="PTHR48071">
    <property type="entry name" value="SRCR DOMAIN-CONTAINING PROTEIN"/>
    <property type="match status" value="1"/>
</dbReference>
<dbReference type="SUPFAM" id="SSF56487">
    <property type="entry name" value="SRCR-like"/>
    <property type="match status" value="1"/>
</dbReference>
<dbReference type="OrthoDB" id="9986744at2759"/>
<dbReference type="InterPro" id="IPR002889">
    <property type="entry name" value="WSC_carb-bd"/>
</dbReference>
<feature type="compositionally biased region" description="Polar residues" evidence="5">
    <location>
        <begin position="456"/>
        <end position="471"/>
    </location>
</feature>
<evidence type="ECO:0000256" key="7">
    <source>
        <dbReference type="SAM" id="SignalP"/>
    </source>
</evidence>
<dbReference type="GeneID" id="109479575"/>
<dbReference type="InterPro" id="IPR036772">
    <property type="entry name" value="SRCR-like_dom_sf"/>
</dbReference>
<comment type="caution">
    <text evidence="3">Lacks conserved residue(s) required for the propagation of feature annotation.</text>
</comment>
<feature type="domain" description="CUB" evidence="8">
    <location>
        <begin position="236"/>
        <end position="340"/>
    </location>
</feature>
<feature type="region of interest" description="Disordered" evidence="5">
    <location>
        <begin position="443"/>
        <end position="502"/>
    </location>
</feature>
<dbReference type="Gene3D" id="3.10.250.10">
    <property type="entry name" value="SRCR-like domain"/>
    <property type="match status" value="1"/>
</dbReference>
<dbReference type="SUPFAM" id="SSF49854">
    <property type="entry name" value="Spermadhesin, CUB domain"/>
    <property type="match status" value="1"/>
</dbReference>
<dbReference type="GO" id="GO:0004252">
    <property type="term" value="F:serine-type endopeptidase activity"/>
    <property type="evidence" value="ECO:0007669"/>
    <property type="project" value="TreeGrafter"/>
</dbReference>
<dbReference type="GO" id="GO:0005886">
    <property type="term" value="C:plasma membrane"/>
    <property type="evidence" value="ECO:0007669"/>
    <property type="project" value="TreeGrafter"/>
</dbReference>
<dbReference type="PROSITE" id="PS51212">
    <property type="entry name" value="WSC"/>
    <property type="match status" value="1"/>
</dbReference>
<feature type="disulfide bond" evidence="4">
    <location>
        <begin position="54"/>
        <end position="118"/>
    </location>
</feature>
<keyword evidence="6" id="KW-1133">Transmembrane helix</keyword>
<evidence type="ECO:0000256" key="4">
    <source>
        <dbReference type="PROSITE-ProRule" id="PRU00196"/>
    </source>
</evidence>
<dbReference type="Gene3D" id="2.60.120.290">
    <property type="entry name" value="Spermadhesin, CUB domain"/>
    <property type="match status" value="1"/>
</dbReference>
<keyword evidence="7" id="KW-0732">Signal</keyword>
<dbReference type="PROSITE" id="PS50287">
    <property type="entry name" value="SRCR_2"/>
    <property type="match status" value="1"/>
</dbReference>